<dbReference type="PANTHER" id="PTHR24366">
    <property type="entry name" value="IG(IMMUNOGLOBULIN) AND LRR(LEUCINE RICH REPEAT) DOMAINS"/>
    <property type="match status" value="1"/>
</dbReference>
<evidence type="ECO:0000313" key="6">
    <source>
        <dbReference type="EMBL" id="KAK2582182.1"/>
    </source>
</evidence>
<feature type="chain" id="PRO_5041933368" description="Insulin-like growth factor-binding protein complex acid labile subunit" evidence="5">
    <location>
        <begin position="17"/>
        <end position="915"/>
    </location>
</feature>
<keyword evidence="7" id="KW-1185">Reference proteome</keyword>
<keyword evidence="4" id="KW-0472">Membrane</keyword>
<dbReference type="SMART" id="SM00364">
    <property type="entry name" value="LRR_BAC"/>
    <property type="match status" value="6"/>
</dbReference>
<feature type="region of interest" description="Disordered" evidence="3">
    <location>
        <begin position="786"/>
        <end position="814"/>
    </location>
</feature>
<dbReference type="InterPro" id="IPR003591">
    <property type="entry name" value="Leu-rich_rpt_typical-subtyp"/>
</dbReference>
<dbReference type="InterPro" id="IPR001611">
    <property type="entry name" value="Leu-rich_rpt"/>
</dbReference>
<keyword evidence="4" id="KW-1133">Transmembrane helix</keyword>
<protein>
    <recommendedName>
        <fullName evidence="8">Insulin-like growth factor-binding protein complex acid labile subunit</fullName>
    </recommendedName>
</protein>
<gene>
    <name evidence="6" type="ORF">KPH14_004538</name>
</gene>
<evidence type="ECO:0008006" key="8">
    <source>
        <dbReference type="Google" id="ProtNLM"/>
    </source>
</evidence>
<dbReference type="FunFam" id="3.80.10.10:FF:001164">
    <property type="entry name" value="GH01279p"/>
    <property type="match status" value="1"/>
</dbReference>
<dbReference type="EMBL" id="JAIFRP010000031">
    <property type="protein sequence ID" value="KAK2582182.1"/>
    <property type="molecule type" value="Genomic_DNA"/>
</dbReference>
<name>A0AAD9VQB7_9HYME</name>
<reference evidence="6" key="1">
    <citation type="submission" date="2021-08" db="EMBL/GenBank/DDBJ databases">
        <authorList>
            <person name="Misof B."/>
            <person name="Oliver O."/>
            <person name="Podsiadlowski L."/>
            <person name="Donath A."/>
            <person name="Peters R."/>
            <person name="Mayer C."/>
            <person name="Rust J."/>
            <person name="Gunkel S."/>
            <person name="Lesny P."/>
            <person name="Martin S."/>
            <person name="Oeyen J.P."/>
            <person name="Petersen M."/>
            <person name="Panagiotis P."/>
            <person name="Wilbrandt J."/>
            <person name="Tanja T."/>
        </authorList>
    </citation>
    <scope>NUCLEOTIDE SEQUENCE</scope>
    <source>
        <strain evidence="6">GBR_01_08_01A</strain>
        <tissue evidence="6">Thorax + abdomen</tissue>
    </source>
</reference>
<dbReference type="Pfam" id="PF13855">
    <property type="entry name" value="LRR_8"/>
    <property type="match status" value="4"/>
</dbReference>
<dbReference type="InterPro" id="IPR032675">
    <property type="entry name" value="LRR_dom_sf"/>
</dbReference>
<evidence type="ECO:0000256" key="5">
    <source>
        <dbReference type="SAM" id="SignalP"/>
    </source>
</evidence>
<dbReference type="PROSITE" id="PS51450">
    <property type="entry name" value="LRR"/>
    <property type="match status" value="4"/>
</dbReference>
<dbReference type="SUPFAM" id="SSF52058">
    <property type="entry name" value="L domain-like"/>
    <property type="match status" value="2"/>
</dbReference>
<sequence length="915" mass="100733">MWLPFILLALMASGSACPDLCVCQQGVIVDRDSPLFADVTCRGRVPELSELPDNTRRLWLDEAEEYEVISFLTEVETISGDLESNVTSSVKNESRSLALETALPYLDELTMTNCSVMSLNVSWYGFGRLRSLNLSYNELSNLSDARVSSLIGLTCLDLSDNLLKDVNVGVFRTLSELTRLHLRRNEIAMVHEDAFRGLDRLEFLDLSDNRLADLPDSALTPLYSLQKLDLSGNQLQVLGARWFESLDKLRELDVSRNGLAKAASGTLQPLPGLSVLRLAENPLKEKDVSLLLGTGRRLETVDASRTGLARVPAALTRSVRALRLAGNKLTTVRGGDLDSYPLLRMLDISDNRLTEIEDDALGRLEVLEELDVSGNLLTKTPGSLPSSLTVLNLRRNAITALKANDFQELRNLRSLMLNDNDISQIEVGSFSQLLALEELDLSDNPIKALTVNALNGPSNLAKLRMSGLTSLQEKPQQQGDMAFPVQTPERLIVLDVSRSPVLARQLLTDDAALSACKSLLELNLSETNLTTLRSDLPYLLPQLRVLRLVGNDWNCTEDLYWLGQWSREHKEQINDLEASRCTAPEELLGSYLHDLPSPPITLSTTISIGRSTPPTPSPTTILLLELEASSNETLVASASPANDSINELANFTEAITETNKEFANYPDYAKTTTLEELSTPPAQTDDGSTVENSTIRTTDDVPRVYEAPTSFRNVTSPMLKGTDSRRTENGIVQNSRRKGKGKSFDMKMVDKTVSPRTTTVNGKMEKKSEKLKKLLLAKDRGASASLTKTSKLVGSTGEGEGEEREKTDEKKTTATGKYLTREDTLTKEKFVLTNGIVSNTIAEELNGRATDSGSRLSEQLSGAHPGMLVLVGAALSTAAALTILLSRRATVRRRDRYHRHENIEVHTLTPSTELW</sequence>
<evidence type="ECO:0000256" key="3">
    <source>
        <dbReference type="SAM" id="MobiDB-lite"/>
    </source>
</evidence>
<proteinExistence type="predicted"/>
<evidence type="ECO:0000256" key="1">
    <source>
        <dbReference type="ARBA" id="ARBA00022614"/>
    </source>
</evidence>
<comment type="caution">
    <text evidence="6">The sequence shown here is derived from an EMBL/GenBank/DDBJ whole genome shotgun (WGS) entry which is preliminary data.</text>
</comment>
<evidence type="ECO:0000256" key="4">
    <source>
        <dbReference type="SAM" id="Phobius"/>
    </source>
</evidence>
<feature type="compositionally biased region" description="Basic and acidic residues" evidence="3">
    <location>
        <begin position="803"/>
        <end position="812"/>
    </location>
</feature>
<dbReference type="PANTHER" id="PTHR24366:SF96">
    <property type="entry name" value="LEUCINE RICH REPEAT CONTAINING 53"/>
    <property type="match status" value="1"/>
</dbReference>
<dbReference type="AlphaFoldDB" id="A0AAD9VQB7"/>
<evidence type="ECO:0000256" key="2">
    <source>
        <dbReference type="ARBA" id="ARBA00022737"/>
    </source>
</evidence>
<dbReference type="SMART" id="SM00369">
    <property type="entry name" value="LRR_TYP"/>
    <property type="match status" value="13"/>
</dbReference>
<keyword evidence="2" id="KW-0677">Repeat</keyword>
<dbReference type="Proteomes" id="UP001258017">
    <property type="component" value="Unassembled WGS sequence"/>
</dbReference>
<dbReference type="Gene3D" id="3.80.10.10">
    <property type="entry name" value="Ribonuclease Inhibitor"/>
    <property type="match status" value="5"/>
</dbReference>
<evidence type="ECO:0000313" key="7">
    <source>
        <dbReference type="Proteomes" id="UP001258017"/>
    </source>
</evidence>
<accession>A0AAD9VQB7</accession>
<keyword evidence="1" id="KW-0433">Leucine-rich repeat</keyword>
<keyword evidence="4" id="KW-0812">Transmembrane</keyword>
<organism evidence="6 7">
    <name type="scientific">Odynerus spinipes</name>
    <dbReference type="NCBI Taxonomy" id="1348599"/>
    <lineage>
        <taxon>Eukaryota</taxon>
        <taxon>Metazoa</taxon>
        <taxon>Ecdysozoa</taxon>
        <taxon>Arthropoda</taxon>
        <taxon>Hexapoda</taxon>
        <taxon>Insecta</taxon>
        <taxon>Pterygota</taxon>
        <taxon>Neoptera</taxon>
        <taxon>Endopterygota</taxon>
        <taxon>Hymenoptera</taxon>
        <taxon>Apocrita</taxon>
        <taxon>Aculeata</taxon>
        <taxon>Vespoidea</taxon>
        <taxon>Vespidae</taxon>
        <taxon>Eumeninae</taxon>
        <taxon>Odynerus</taxon>
    </lineage>
</organism>
<feature type="transmembrane region" description="Helical" evidence="4">
    <location>
        <begin position="866"/>
        <end position="886"/>
    </location>
</feature>
<feature type="signal peptide" evidence="5">
    <location>
        <begin position="1"/>
        <end position="16"/>
    </location>
</feature>
<dbReference type="PRINTS" id="PR00019">
    <property type="entry name" value="LEURICHRPT"/>
</dbReference>
<reference evidence="6" key="2">
    <citation type="journal article" date="2023" name="Commun. Biol.">
        <title>Intrasexual cuticular hydrocarbon dimorphism in a wasp sheds light on hydrocarbon biosynthesis genes in Hymenoptera.</title>
        <authorList>
            <person name="Moris V.C."/>
            <person name="Podsiadlowski L."/>
            <person name="Martin S."/>
            <person name="Oeyen J.P."/>
            <person name="Donath A."/>
            <person name="Petersen M."/>
            <person name="Wilbrandt J."/>
            <person name="Misof B."/>
            <person name="Liedtke D."/>
            <person name="Thamm M."/>
            <person name="Scheiner R."/>
            <person name="Schmitt T."/>
            <person name="Niehuis O."/>
        </authorList>
    </citation>
    <scope>NUCLEOTIDE SEQUENCE</scope>
    <source>
        <strain evidence="6">GBR_01_08_01A</strain>
    </source>
</reference>
<keyword evidence="5" id="KW-0732">Signal</keyword>